<protein>
    <submittedName>
        <fullName evidence="1">Uncharacterized protein</fullName>
    </submittedName>
</protein>
<keyword evidence="2" id="KW-1185">Reference proteome</keyword>
<evidence type="ECO:0000313" key="1">
    <source>
        <dbReference type="EMBL" id="CAH8249531.1"/>
    </source>
</evidence>
<comment type="caution">
    <text evidence="1">The sequence shown here is derived from an EMBL/GenBank/DDBJ whole genome shotgun (WGS) entry which is preliminary data.</text>
</comment>
<name>A0ABM9GE30_9BACL</name>
<dbReference type="EMBL" id="CALYLO010000017">
    <property type="protein sequence ID" value="CAH8249531.1"/>
    <property type="molecule type" value="Genomic_DNA"/>
</dbReference>
<gene>
    <name evidence="1" type="ORF">WJ0W_006716</name>
</gene>
<organism evidence="1 2">
    <name type="scientific">Paenibacillus melissococcoides</name>
    <dbReference type="NCBI Taxonomy" id="2912268"/>
    <lineage>
        <taxon>Bacteria</taxon>
        <taxon>Bacillati</taxon>
        <taxon>Bacillota</taxon>
        <taxon>Bacilli</taxon>
        <taxon>Bacillales</taxon>
        <taxon>Paenibacillaceae</taxon>
        <taxon>Paenibacillus</taxon>
    </lineage>
</organism>
<dbReference type="Proteomes" id="UP001154322">
    <property type="component" value="Unassembled WGS sequence"/>
</dbReference>
<sequence length="46" mass="5037">MLSHKVFADSPEVGSLFEHAVIPGLELASTVVVPELVQRIHPLFII</sequence>
<reference evidence="1" key="1">
    <citation type="submission" date="2022-06" db="EMBL/GenBank/DDBJ databases">
        <authorList>
            <person name="Dietemann V."/>
            <person name="Ory F."/>
            <person name="Dainat B."/>
            <person name="Oberhansli S."/>
        </authorList>
    </citation>
    <scope>NUCLEOTIDE SEQUENCE</scope>
    <source>
        <strain evidence="1">Ena-SAMPLE-TAB-26-04-2022-14:26:32:270-5432</strain>
    </source>
</reference>
<evidence type="ECO:0000313" key="2">
    <source>
        <dbReference type="Proteomes" id="UP001154322"/>
    </source>
</evidence>
<dbReference type="RefSeq" id="WP_213428001.1">
    <property type="nucleotide sequence ID" value="NZ_AP031286.1"/>
</dbReference>
<proteinExistence type="predicted"/>
<accession>A0ABM9GE30</accession>